<gene>
    <name evidence="1" type="ORF">EDD35_5927</name>
</gene>
<dbReference type="RefSeq" id="WP_167499123.1">
    <property type="nucleotide sequence ID" value="NZ_RKHY01000001.1"/>
</dbReference>
<evidence type="ECO:0000313" key="2">
    <source>
        <dbReference type="Proteomes" id="UP000274843"/>
    </source>
</evidence>
<dbReference type="EMBL" id="RKHY01000001">
    <property type="protein sequence ID" value="ROS43510.1"/>
    <property type="molecule type" value="Genomic_DNA"/>
</dbReference>
<keyword evidence="2" id="KW-1185">Reference proteome</keyword>
<protein>
    <submittedName>
        <fullName evidence="1">Uncharacterized protein</fullName>
    </submittedName>
</protein>
<name>A0A3N2H592_9PSEU</name>
<proteinExistence type="predicted"/>
<dbReference type="Proteomes" id="UP000274843">
    <property type="component" value="Unassembled WGS sequence"/>
</dbReference>
<accession>A0A3N2H592</accession>
<reference evidence="1 2" key="1">
    <citation type="submission" date="2018-11" db="EMBL/GenBank/DDBJ databases">
        <title>Sequencing the genomes of 1000 actinobacteria strains.</title>
        <authorList>
            <person name="Klenk H.-P."/>
        </authorList>
    </citation>
    <scope>NUCLEOTIDE SEQUENCE [LARGE SCALE GENOMIC DNA]</scope>
    <source>
        <strain evidence="1 2">DSM 44348</strain>
    </source>
</reference>
<sequence>MSRFGKIVLKTLPAPPYTRTIFSGSSVNRTPATVLEAVGPQEYTLDIESRLRV</sequence>
<dbReference type="AlphaFoldDB" id="A0A3N2H592"/>
<comment type="caution">
    <text evidence="1">The sequence shown here is derived from an EMBL/GenBank/DDBJ whole genome shotgun (WGS) entry which is preliminary data.</text>
</comment>
<evidence type="ECO:0000313" key="1">
    <source>
        <dbReference type="EMBL" id="ROS43510.1"/>
    </source>
</evidence>
<dbReference type="GeneID" id="301849335"/>
<organism evidence="1 2">
    <name type="scientific">Amycolatopsis thermoflava</name>
    <dbReference type="NCBI Taxonomy" id="84480"/>
    <lineage>
        <taxon>Bacteria</taxon>
        <taxon>Bacillati</taxon>
        <taxon>Actinomycetota</taxon>
        <taxon>Actinomycetes</taxon>
        <taxon>Pseudonocardiales</taxon>
        <taxon>Pseudonocardiaceae</taxon>
        <taxon>Amycolatopsis</taxon>
        <taxon>Amycolatopsis methanolica group</taxon>
    </lineage>
</organism>